<proteinExistence type="predicted"/>
<keyword evidence="2" id="KW-1185">Reference proteome</keyword>
<sequence length="117" mass="12549">MCGFYFPTLIEAVSSKIEHPVLTQRLHVGRGGGASKPGGHCQIDQKSVASPPIFPGYLRSGETELLVGITLIDLAGGGKTGVQRTPRFFLPISFTRLVLGPEEALLTTVWTTVIKQS</sequence>
<protein>
    <submittedName>
        <fullName evidence="1">Uncharacterized protein</fullName>
    </submittedName>
</protein>
<dbReference type="Proteomes" id="UP000823786">
    <property type="component" value="Unassembled WGS sequence"/>
</dbReference>
<organism evidence="1 2">
    <name type="scientific">Rhizobium herbae</name>
    <dbReference type="NCBI Taxonomy" id="508661"/>
    <lineage>
        <taxon>Bacteria</taxon>
        <taxon>Pseudomonadati</taxon>
        <taxon>Pseudomonadota</taxon>
        <taxon>Alphaproteobacteria</taxon>
        <taxon>Hyphomicrobiales</taxon>
        <taxon>Rhizobiaceae</taxon>
        <taxon>Rhizobium/Agrobacterium group</taxon>
        <taxon>Rhizobium</taxon>
    </lineage>
</organism>
<evidence type="ECO:0000313" key="1">
    <source>
        <dbReference type="EMBL" id="MBP1861659.1"/>
    </source>
</evidence>
<accession>A0ABS4EUN6</accession>
<name>A0ABS4EUN6_9HYPH</name>
<evidence type="ECO:0000313" key="2">
    <source>
        <dbReference type="Proteomes" id="UP000823786"/>
    </source>
</evidence>
<dbReference type="EMBL" id="JAGGJV010000011">
    <property type="protein sequence ID" value="MBP1861659.1"/>
    <property type="molecule type" value="Genomic_DNA"/>
</dbReference>
<comment type="caution">
    <text evidence="1">The sequence shown here is derived from an EMBL/GenBank/DDBJ whole genome shotgun (WGS) entry which is preliminary data.</text>
</comment>
<reference evidence="1 2" key="1">
    <citation type="submission" date="2021-03" db="EMBL/GenBank/DDBJ databases">
        <title>Genomic Encyclopedia of Type Strains, Phase IV (KMG-IV): sequencing the most valuable type-strain genomes for metagenomic binning, comparative biology and taxonomic classification.</title>
        <authorList>
            <person name="Goeker M."/>
        </authorList>
    </citation>
    <scope>NUCLEOTIDE SEQUENCE [LARGE SCALE GENOMIC DNA]</scope>
    <source>
        <strain evidence="1 2">DSM 26427</strain>
    </source>
</reference>
<gene>
    <name evidence="1" type="ORF">J2Z75_005188</name>
</gene>